<evidence type="ECO:0000313" key="2">
    <source>
        <dbReference type="Proteomes" id="UP001148313"/>
    </source>
</evidence>
<proteinExistence type="predicted"/>
<dbReference type="Proteomes" id="UP001148313">
    <property type="component" value="Unassembled WGS sequence"/>
</dbReference>
<name>A0ABT4VV26_9HYPH</name>
<dbReference type="Pfam" id="PF11294">
    <property type="entry name" value="DUF3095"/>
    <property type="match status" value="1"/>
</dbReference>
<gene>
    <name evidence="1" type="ORF">OOZ53_24210</name>
</gene>
<sequence length="380" mass="40619">MTGRPQYPVLTQFEQVADGSLYVPLPADWKIGSSDVVNSTAAIAAGQYKTVNFAGAATISAVSNALGGNLPLFVFGGDGAQFAVSPQQAGAAAEALDKVRHWVKRELGLDLRVGMTGVSDIRKAGADVCAAYWQASDHVRYSMFTGGGLEWAEKQLKAGRTAVAASTASGDPDLTGLSCQWGPVLPTQGKIVSLIVKPAPGAAPRQFEKAIARIIAALANARAVNPVPEAGPDVRWPAGSIGLQSRIGRGAGPRVWRNMSTLFKTLFYWALFKAALPLRDFLPDRYRADIAANSDFRKFSDGLMMTVDCPPEAVDALTRILDKNRKDGTIRYGLEMQDEALITCVVPSAFDRDHMHFIDGSGGGYASAARQLRSEEFQVS</sequence>
<evidence type="ECO:0000313" key="1">
    <source>
        <dbReference type="EMBL" id="MDA4848484.1"/>
    </source>
</evidence>
<organism evidence="1 2">
    <name type="scientific">Hoeflea poritis</name>
    <dbReference type="NCBI Taxonomy" id="2993659"/>
    <lineage>
        <taxon>Bacteria</taxon>
        <taxon>Pseudomonadati</taxon>
        <taxon>Pseudomonadota</taxon>
        <taxon>Alphaproteobacteria</taxon>
        <taxon>Hyphomicrobiales</taxon>
        <taxon>Rhizobiaceae</taxon>
        <taxon>Hoeflea</taxon>
    </lineage>
</organism>
<protein>
    <submittedName>
        <fullName evidence="1">DUF3095 domain-containing protein</fullName>
    </submittedName>
</protein>
<dbReference type="InterPro" id="IPR021445">
    <property type="entry name" value="DUF3095"/>
</dbReference>
<comment type="caution">
    <text evidence="1">The sequence shown here is derived from an EMBL/GenBank/DDBJ whole genome shotgun (WGS) entry which is preliminary data.</text>
</comment>
<dbReference type="EMBL" id="JAPJZH010000023">
    <property type="protein sequence ID" value="MDA4848484.1"/>
    <property type="molecule type" value="Genomic_DNA"/>
</dbReference>
<accession>A0ABT4VV26</accession>
<keyword evidence="2" id="KW-1185">Reference proteome</keyword>
<reference evidence="1" key="1">
    <citation type="submission" date="2022-11" db="EMBL/GenBank/DDBJ databases">
        <title>Hoeflea poritis sp. nov., isolated from scleractinian coral Porites lutea.</title>
        <authorList>
            <person name="Zhang G."/>
            <person name="Wei Q."/>
            <person name="Cai L."/>
        </authorList>
    </citation>
    <scope>NUCLEOTIDE SEQUENCE</scope>
    <source>
        <strain evidence="1">E7-10</strain>
    </source>
</reference>
<dbReference type="RefSeq" id="WP_271092350.1">
    <property type="nucleotide sequence ID" value="NZ_JAPJZH010000023.1"/>
</dbReference>